<dbReference type="Gene3D" id="1.10.10.10">
    <property type="entry name" value="Winged helix-like DNA-binding domain superfamily/Winged helix DNA-binding domain"/>
    <property type="match status" value="1"/>
</dbReference>
<sequence length="1018" mass="109342">MSRALRYAPPLASRDLIVRPRLLDALRSRFERPLTAVVAPAGFGKTTLLGQAVSENALSPAGEDRWLTCQRDDTTLSVLASGAFAAVGLSVPVPEDPRQAAVAVAEALWGAAPRHVALVLDDVHLVTRGSPAGEFLGHLIEELPRNGHLVLASRPPLPLSVSRLVATGDAVVLREGDLQFREDEVAAFAESRGVPPELLSDVGGWPALAELTATAGPFAVSGYVWEELLTQLSPERRHALALLVAVGGADEEIAAALLGRDVDLRSLLDGLPLVVRSRSGWWSLHGLWAAALQHHLDSGQVAEARRTAAAVLRGRGQYQEAMGLLLDAQAWEDVRRLVVEVCECCTALVPTDVLESWLRRFPLEVQQSPEGLLLAAMAAEPTSPGAAEELLVQALAGAHGDPDLRYACLNALVQLAFWGKDRQRMQFLLQELEELAAAGHPGAPAFVALVRGGEARSTDEVRSALANPSLMSRTALNSVQHPVQQWLHAHLVLLRLGDASTGEVLARRALSHPATTMHGVSRGLLLESFRLRGRLEEAERLLPYLLGDMRPDKVLTSPDLVPCAISVLDVLGRHGEAAELLGRFRPVLGASPVAWAPHARTLAEAFHALSGGAEDQAATTLRSIVPSNGGRLSGAQRVSPIALPLLYVLLPELRERWDADPPPGALADLYAGARALVQLREHGSTAAAGALPSSVWPVLRALLPVPWVAELALGMVAAGQDGARALIEDLGPAARATLRAQAATAPPTLAATARSLLRAIPAVPNARLHLRVLGPLELRRDGGVVTAPELRRERVRQLLGYLLLHDRPTRTAITSELWPDLDDAAAGRNLRVTLAYLQNLLEPDRGELDPPYFLRSAGPVLHLVTDGALEIDVLQFERALDEAARLERQGAPSAALSSYLRAVELWGGDLLADVTGASWLEWERDRLRSRFVSSAVRAGNLLLARGDTTTARTLAERALRADDCSEDAHQLLVAVHLADGDLGDAHRALRRCQQMLRELGVPPQPRTRALAQRLTPRG</sequence>
<dbReference type="EMBL" id="FRDM01000004">
    <property type="protein sequence ID" value="SHN62912.1"/>
    <property type="molecule type" value="Genomic_DNA"/>
</dbReference>
<dbReference type="InterPro" id="IPR051677">
    <property type="entry name" value="AfsR-DnrI-RedD_regulator"/>
</dbReference>
<gene>
    <name evidence="2" type="ORF">SAMN05660350_01100</name>
</gene>
<evidence type="ECO:0000313" key="3">
    <source>
        <dbReference type="Proteomes" id="UP000184428"/>
    </source>
</evidence>
<dbReference type="Gene3D" id="3.40.50.300">
    <property type="entry name" value="P-loop containing nucleotide triphosphate hydrolases"/>
    <property type="match status" value="1"/>
</dbReference>
<dbReference type="SMART" id="SM01043">
    <property type="entry name" value="BTAD"/>
    <property type="match status" value="1"/>
</dbReference>
<evidence type="ECO:0000259" key="1">
    <source>
        <dbReference type="SMART" id="SM01043"/>
    </source>
</evidence>
<dbReference type="Gene3D" id="1.25.40.10">
    <property type="entry name" value="Tetratricopeptide repeat domain"/>
    <property type="match status" value="1"/>
</dbReference>
<dbReference type="AlphaFoldDB" id="A0A1M7SWP9"/>
<organism evidence="2 3">
    <name type="scientific">Geodermatophilus obscurus</name>
    <dbReference type="NCBI Taxonomy" id="1861"/>
    <lineage>
        <taxon>Bacteria</taxon>
        <taxon>Bacillati</taxon>
        <taxon>Actinomycetota</taxon>
        <taxon>Actinomycetes</taxon>
        <taxon>Geodermatophilales</taxon>
        <taxon>Geodermatophilaceae</taxon>
        <taxon>Geodermatophilus</taxon>
    </lineage>
</organism>
<dbReference type="PANTHER" id="PTHR35807">
    <property type="entry name" value="TRANSCRIPTIONAL REGULATOR REDD-RELATED"/>
    <property type="match status" value="1"/>
</dbReference>
<dbReference type="SUPFAM" id="SSF52540">
    <property type="entry name" value="P-loop containing nucleoside triphosphate hydrolases"/>
    <property type="match status" value="1"/>
</dbReference>
<evidence type="ECO:0000313" key="2">
    <source>
        <dbReference type="EMBL" id="SHN62912.1"/>
    </source>
</evidence>
<dbReference type="Proteomes" id="UP000184428">
    <property type="component" value="Unassembled WGS sequence"/>
</dbReference>
<dbReference type="InterPro" id="IPR027417">
    <property type="entry name" value="P-loop_NTPase"/>
</dbReference>
<accession>A0A1M7SWP9</accession>
<dbReference type="InterPro" id="IPR005158">
    <property type="entry name" value="BTAD"/>
</dbReference>
<dbReference type="InterPro" id="IPR011990">
    <property type="entry name" value="TPR-like_helical_dom_sf"/>
</dbReference>
<dbReference type="SUPFAM" id="SSF48452">
    <property type="entry name" value="TPR-like"/>
    <property type="match status" value="1"/>
</dbReference>
<proteinExistence type="predicted"/>
<feature type="domain" description="Bacterial transcriptional activator" evidence="1">
    <location>
        <begin position="871"/>
        <end position="1015"/>
    </location>
</feature>
<dbReference type="PANTHER" id="PTHR35807:SF2">
    <property type="entry name" value="TRANSCRIPTIONAL ACTIVATOR DOMAIN"/>
    <property type="match status" value="1"/>
</dbReference>
<name>A0A1M7SWP9_9ACTN</name>
<dbReference type="RefSeq" id="WP_072914716.1">
    <property type="nucleotide sequence ID" value="NZ_FRDM01000004.1"/>
</dbReference>
<dbReference type="OrthoDB" id="3654124at2"/>
<dbReference type="InterPro" id="IPR036388">
    <property type="entry name" value="WH-like_DNA-bd_sf"/>
</dbReference>
<dbReference type="Pfam" id="PF03704">
    <property type="entry name" value="BTAD"/>
    <property type="match status" value="1"/>
</dbReference>
<protein>
    <submittedName>
        <fullName evidence="2">Transcriptional activator domain-containing protein</fullName>
    </submittedName>
</protein>
<reference evidence="2 3" key="1">
    <citation type="submission" date="2016-12" db="EMBL/GenBank/DDBJ databases">
        <authorList>
            <person name="Song W.-J."/>
            <person name="Kurnit D.M."/>
        </authorList>
    </citation>
    <scope>NUCLEOTIDE SEQUENCE [LARGE SCALE GENOMIC DNA]</scope>
    <source>
        <strain evidence="2 3">DSM 43162</strain>
    </source>
</reference>